<dbReference type="PANTHER" id="PTHR30441:SF4">
    <property type="entry name" value="PROTEIN ASMA"/>
    <property type="match status" value="1"/>
</dbReference>
<protein>
    <recommendedName>
        <fullName evidence="4">AsmA domain-containing protein</fullName>
    </recommendedName>
</protein>
<dbReference type="PANTHER" id="PTHR30441">
    <property type="entry name" value="DUF748 DOMAIN-CONTAINING PROTEIN"/>
    <property type="match status" value="1"/>
</dbReference>
<dbReference type="InterPro" id="IPR052894">
    <property type="entry name" value="AsmA-related"/>
</dbReference>
<dbReference type="GO" id="GO:0090313">
    <property type="term" value="P:regulation of protein targeting to membrane"/>
    <property type="evidence" value="ECO:0007669"/>
    <property type="project" value="TreeGrafter"/>
</dbReference>
<dbReference type="GO" id="GO:0005886">
    <property type="term" value="C:plasma membrane"/>
    <property type="evidence" value="ECO:0007669"/>
    <property type="project" value="TreeGrafter"/>
</dbReference>
<evidence type="ECO:0000313" key="3">
    <source>
        <dbReference type="Proteomes" id="UP000178724"/>
    </source>
</evidence>
<sequence>MRKFLKWLLIALAAGLAILAAGTILLTLFLPLDQIKDFAVARLSETLRREVRIEKVSFNIFSGVKLEKLYIGNRAGFAKKPFVSADSIELRYAFWPLFSRQLLIHEVRLVRPEILVEKNTRGEFNYSDLAQPKPVKRPTVNDSPDATDKRPAQPPFDLLVSSFSVAAGKILYMDNSTGTSSEIKDLNINVSGFELALIKPINFKVSADIIYQNKPVPVALVGKVSLDLNRESAALRDTKLSIAGESATISADIANWKNPAVNFAVTTRGLSVDPILAVFAAPAGSKKTTRPGELTANINRAMAGIPNNLSVDGKLDLANLTFQKFKVDKIDAALTLKRKLARAEIKTIKIYDGVLSGHLSADLGVPGLAYSVSDLRLAGFNAAPFSNAAIETFLTGLADYKDLLNKVYGRLDLSASLKGRGVEPGDILVNLSLDGSLALKNGELKRLKTLAEIGKTIKSNSLQQDIKFGGLYTAVSFKDRVVSAKALKIEENDFKLYFNGGADLKTLRWVPGNRLTLKLAPALTSDLPKEFSLFRDKAGWFELAFELTGDLKKPFPRPILDKPFEAAIGKLKVKIEAKKVEIEESVKAELATKEAELKKEAEKQLRQFLKF</sequence>
<gene>
    <name evidence="2" type="ORF">A2625_04540</name>
</gene>
<feature type="region of interest" description="Disordered" evidence="1">
    <location>
        <begin position="127"/>
        <end position="154"/>
    </location>
</feature>
<evidence type="ECO:0008006" key="4">
    <source>
        <dbReference type="Google" id="ProtNLM"/>
    </source>
</evidence>
<accession>A0A1F4PZB5</accession>
<dbReference type="Proteomes" id="UP000178724">
    <property type="component" value="Unassembled WGS sequence"/>
</dbReference>
<name>A0A1F4PZB5_UNCSA</name>
<organism evidence="2 3">
    <name type="scientific">candidate division WOR-1 bacterium RIFCSPHIGHO2_01_FULL_53_15</name>
    <dbReference type="NCBI Taxonomy" id="1802564"/>
    <lineage>
        <taxon>Bacteria</taxon>
        <taxon>Bacillati</taxon>
        <taxon>Saganbacteria</taxon>
    </lineage>
</organism>
<dbReference type="AlphaFoldDB" id="A0A1F4PZB5"/>
<evidence type="ECO:0000256" key="1">
    <source>
        <dbReference type="SAM" id="MobiDB-lite"/>
    </source>
</evidence>
<dbReference type="InterPro" id="IPR008023">
    <property type="entry name" value="DUF748"/>
</dbReference>
<reference evidence="2 3" key="1">
    <citation type="journal article" date="2016" name="Nat. Commun.">
        <title>Thousands of microbial genomes shed light on interconnected biogeochemical processes in an aquifer system.</title>
        <authorList>
            <person name="Anantharaman K."/>
            <person name="Brown C.T."/>
            <person name="Hug L.A."/>
            <person name="Sharon I."/>
            <person name="Castelle C.J."/>
            <person name="Probst A.J."/>
            <person name="Thomas B.C."/>
            <person name="Singh A."/>
            <person name="Wilkins M.J."/>
            <person name="Karaoz U."/>
            <person name="Brodie E.L."/>
            <person name="Williams K.H."/>
            <person name="Hubbard S.S."/>
            <person name="Banfield J.F."/>
        </authorList>
    </citation>
    <scope>NUCLEOTIDE SEQUENCE [LARGE SCALE GENOMIC DNA]</scope>
</reference>
<dbReference type="EMBL" id="METM01000031">
    <property type="protein sequence ID" value="OGB88977.1"/>
    <property type="molecule type" value="Genomic_DNA"/>
</dbReference>
<dbReference type="Pfam" id="PF05359">
    <property type="entry name" value="DUF748"/>
    <property type="match status" value="1"/>
</dbReference>
<evidence type="ECO:0000313" key="2">
    <source>
        <dbReference type="EMBL" id="OGB88977.1"/>
    </source>
</evidence>
<comment type="caution">
    <text evidence="2">The sequence shown here is derived from an EMBL/GenBank/DDBJ whole genome shotgun (WGS) entry which is preliminary data.</text>
</comment>
<proteinExistence type="predicted"/>